<comment type="subunit">
    <text evidence="2">Heterotrimer of A, B and C subunits.</text>
</comment>
<dbReference type="NCBIfam" id="TIGR00135">
    <property type="entry name" value="gatC"/>
    <property type="match status" value="1"/>
</dbReference>
<evidence type="ECO:0000313" key="3">
    <source>
        <dbReference type="EMBL" id="CAH2032176.1"/>
    </source>
</evidence>
<dbReference type="InterPro" id="IPR036113">
    <property type="entry name" value="Asp/Glu-ADT_sf_sub_c"/>
</dbReference>
<reference evidence="3 4" key="1">
    <citation type="submission" date="2022-03" db="EMBL/GenBank/DDBJ databases">
        <authorList>
            <person name="Koch H."/>
        </authorList>
    </citation>
    <scope>NUCLEOTIDE SEQUENCE [LARGE SCALE GENOMIC DNA]</scope>
    <source>
        <strain evidence="3 4">G1</strain>
    </source>
</reference>
<dbReference type="SUPFAM" id="SSF141000">
    <property type="entry name" value="Glu-tRNAGln amidotransferase C subunit"/>
    <property type="match status" value="1"/>
</dbReference>
<dbReference type="EMBL" id="OW150024">
    <property type="protein sequence ID" value="CAH2032176.1"/>
    <property type="molecule type" value="Genomic_DNA"/>
</dbReference>
<evidence type="ECO:0000313" key="4">
    <source>
        <dbReference type="Proteomes" id="UP001295463"/>
    </source>
</evidence>
<dbReference type="HAMAP" id="MF_00122">
    <property type="entry name" value="GatC"/>
    <property type="match status" value="1"/>
</dbReference>
<comment type="catalytic activity">
    <reaction evidence="2">
        <text>L-aspartyl-tRNA(Asn) + L-glutamine + ATP + H2O = L-asparaginyl-tRNA(Asn) + L-glutamate + ADP + phosphate + 2 H(+)</text>
        <dbReference type="Rhea" id="RHEA:14513"/>
        <dbReference type="Rhea" id="RHEA-COMP:9674"/>
        <dbReference type="Rhea" id="RHEA-COMP:9677"/>
        <dbReference type="ChEBI" id="CHEBI:15377"/>
        <dbReference type="ChEBI" id="CHEBI:15378"/>
        <dbReference type="ChEBI" id="CHEBI:29985"/>
        <dbReference type="ChEBI" id="CHEBI:30616"/>
        <dbReference type="ChEBI" id="CHEBI:43474"/>
        <dbReference type="ChEBI" id="CHEBI:58359"/>
        <dbReference type="ChEBI" id="CHEBI:78515"/>
        <dbReference type="ChEBI" id="CHEBI:78516"/>
        <dbReference type="ChEBI" id="CHEBI:456216"/>
    </reaction>
</comment>
<gene>
    <name evidence="2 3" type="primary">gatC</name>
    <name evidence="3" type="ORF">GEAMG1_2340</name>
</gene>
<dbReference type="Pfam" id="PF02686">
    <property type="entry name" value="GatC"/>
    <property type="match status" value="1"/>
</dbReference>
<protein>
    <recommendedName>
        <fullName evidence="2">Aspartyl/glutamyl-tRNA(Asn/Gln) amidotransferase subunit C</fullName>
        <shortName evidence="2">Asp/Glu-ADT subunit C</shortName>
        <ecNumber evidence="2">6.3.5.-</ecNumber>
    </recommendedName>
</protein>
<keyword evidence="2 3" id="KW-0436">Ligase</keyword>
<dbReference type="Gene3D" id="1.10.20.60">
    <property type="entry name" value="Glu-tRNAGln amidotransferase C subunit, N-terminal domain"/>
    <property type="match status" value="1"/>
</dbReference>
<dbReference type="Proteomes" id="UP001295463">
    <property type="component" value="Chromosome"/>
</dbReference>
<keyword evidence="1 2" id="KW-0067">ATP-binding</keyword>
<keyword evidence="2" id="KW-0547">Nucleotide-binding</keyword>
<name>A0ABN8HHB4_9BACT</name>
<keyword evidence="2" id="KW-0648">Protein biosynthesis</keyword>
<dbReference type="EC" id="6.3.5.-" evidence="2"/>
<sequence length="95" mass="10453">MSISRSDIDHVAVLARLALRDEEKELFTAQMEAILSYVETLNELDTTNVSPTSHAVPLQNAFRPDTVQPSLGIDAALANAPDRSDSYFRVPPVIE</sequence>
<organism evidence="3 4">
    <name type="scientific">Trichlorobacter ammonificans</name>
    <dbReference type="NCBI Taxonomy" id="2916410"/>
    <lineage>
        <taxon>Bacteria</taxon>
        <taxon>Pseudomonadati</taxon>
        <taxon>Thermodesulfobacteriota</taxon>
        <taxon>Desulfuromonadia</taxon>
        <taxon>Geobacterales</taxon>
        <taxon>Geobacteraceae</taxon>
        <taxon>Trichlorobacter</taxon>
    </lineage>
</organism>
<accession>A0ABN8HHB4</accession>
<comment type="similarity">
    <text evidence="2">Belongs to the GatC family.</text>
</comment>
<comment type="function">
    <text evidence="2">Allows the formation of correctly charged Asn-tRNA(Asn) or Gln-tRNA(Gln) through the transamidation of misacylated Asp-tRNA(Asn) or Glu-tRNA(Gln) in organisms which lack either or both of asparaginyl-tRNA or glutaminyl-tRNA synthetases. The reaction takes place in the presence of glutamine and ATP through an activated phospho-Asp-tRNA(Asn) or phospho-Glu-tRNA(Gln).</text>
</comment>
<keyword evidence="4" id="KW-1185">Reference proteome</keyword>
<proteinExistence type="inferred from homology"/>
<dbReference type="GO" id="GO:0016874">
    <property type="term" value="F:ligase activity"/>
    <property type="evidence" value="ECO:0007669"/>
    <property type="project" value="UniProtKB-KW"/>
</dbReference>
<evidence type="ECO:0000256" key="2">
    <source>
        <dbReference type="HAMAP-Rule" id="MF_00122"/>
    </source>
</evidence>
<evidence type="ECO:0000256" key="1">
    <source>
        <dbReference type="ARBA" id="ARBA00022840"/>
    </source>
</evidence>
<comment type="catalytic activity">
    <reaction evidence="2">
        <text>L-glutamyl-tRNA(Gln) + L-glutamine + ATP + H2O = L-glutaminyl-tRNA(Gln) + L-glutamate + ADP + phosphate + H(+)</text>
        <dbReference type="Rhea" id="RHEA:17521"/>
        <dbReference type="Rhea" id="RHEA-COMP:9681"/>
        <dbReference type="Rhea" id="RHEA-COMP:9684"/>
        <dbReference type="ChEBI" id="CHEBI:15377"/>
        <dbReference type="ChEBI" id="CHEBI:15378"/>
        <dbReference type="ChEBI" id="CHEBI:29985"/>
        <dbReference type="ChEBI" id="CHEBI:30616"/>
        <dbReference type="ChEBI" id="CHEBI:43474"/>
        <dbReference type="ChEBI" id="CHEBI:58359"/>
        <dbReference type="ChEBI" id="CHEBI:78520"/>
        <dbReference type="ChEBI" id="CHEBI:78521"/>
        <dbReference type="ChEBI" id="CHEBI:456216"/>
    </reaction>
</comment>
<dbReference type="PANTHER" id="PTHR15004">
    <property type="entry name" value="GLUTAMYL-TRNA(GLN) AMIDOTRANSFERASE SUBUNIT C, MITOCHONDRIAL"/>
    <property type="match status" value="1"/>
</dbReference>
<dbReference type="RefSeq" id="WP_305732950.1">
    <property type="nucleotide sequence ID" value="NZ_OW150024.1"/>
</dbReference>
<dbReference type="PANTHER" id="PTHR15004:SF0">
    <property type="entry name" value="GLUTAMYL-TRNA(GLN) AMIDOTRANSFERASE SUBUNIT C, MITOCHONDRIAL"/>
    <property type="match status" value="1"/>
</dbReference>
<dbReference type="InterPro" id="IPR003837">
    <property type="entry name" value="GatC"/>
</dbReference>